<dbReference type="InterPro" id="IPR018060">
    <property type="entry name" value="HTH_AraC"/>
</dbReference>
<dbReference type="Pfam" id="PF12833">
    <property type="entry name" value="HTH_18"/>
    <property type="match status" value="1"/>
</dbReference>
<dbReference type="Gene3D" id="1.10.10.60">
    <property type="entry name" value="Homeodomain-like"/>
    <property type="match status" value="1"/>
</dbReference>
<protein>
    <recommendedName>
        <fullName evidence="3">HTH araC/xylS-type domain-containing protein</fullName>
    </recommendedName>
</protein>
<feature type="domain" description="HTH araC/xylS-type" evidence="3">
    <location>
        <begin position="215"/>
        <end position="313"/>
    </location>
</feature>
<name>A0A1V8M1C2_9GAMM</name>
<comment type="caution">
    <text evidence="4">The sequence shown here is derived from an EMBL/GenBank/DDBJ whole genome shotgun (WGS) entry which is preliminary data.</text>
</comment>
<keyword evidence="1" id="KW-0805">Transcription regulation</keyword>
<dbReference type="PANTHER" id="PTHR47893:SF1">
    <property type="entry name" value="REGULATORY PROTEIN PCHR"/>
    <property type="match status" value="1"/>
</dbReference>
<accession>A0A1V8M1C2</accession>
<dbReference type="STRING" id="1420851.AU255_17985"/>
<dbReference type="SUPFAM" id="SSF46689">
    <property type="entry name" value="Homeodomain-like"/>
    <property type="match status" value="1"/>
</dbReference>
<evidence type="ECO:0000313" key="4">
    <source>
        <dbReference type="EMBL" id="OQK15361.1"/>
    </source>
</evidence>
<dbReference type="GO" id="GO:0043565">
    <property type="term" value="F:sequence-specific DNA binding"/>
    <property type="evidence" value="ECO:0007669"/>
    <property type="project" value="InterPro"/>
</dbReference>
<dbReference type="InterPro" id="IPR053142">
    <property type="entry name" value="PchR_regulatory_protein"/>
</dbReference>
<keyword evidence="2" id="KW-0804">Transcription</keyword>
<dbReference type="OrthoDB" id="6670788at2"/>
<gene>
    <name evidence="4" type="ORF">AU255_17985</name>
</gene>
<dbReference type="Proteomes" id="UP000191980">
    <property type="component" value="Unassembled WGS sequence"/>
</dbReference>
<keyword evidence="5" id="KW-1185">Reference proteome</keyword>
<sequence>MQTKMKPYRIQNSELQSLIAQQNTTSHALLPDDLGYYQFTNTQLDADLSYIETSYQPTKDTAIISQIDHAEPKIVVTLALQGSSRFAAKNGDEVIFKQGYSTITRFNTTVGERQYQADQPTHQLRLILNKNWLRRYIEEQQLEDLFKHNNLKTLSCQPMACQSHIAVQQLLKNNEQGAMRTMFMHTQAMNILTAELMHLFQPYKTENLHEIYLANAARDILLCMFKSPPTVAELAQKVGTNSSKLKKLFHQYFNTTPYGLLLDIRMEKAYQLLASTHCQVASAAYYVGYTHAGNFSTAFYNYFGITPKEVSRERGIIKFDN</sequence>
<reference evidence="4 5" key="1">
    <citation type="submission" date="2015-12" db="EMBL/GenBank/DDBJ databases">
        <authorList>
            <person name="Shamseldin A."/>
            <person name="Moawad H."/>
            <person name="Abd El-Rahim W.M."/>
            <person name="Sadowsky M.J."/>
        </authorList>
    </citation>
    <scope>NUCLEOTIDE SEQUENCE [LARGE SCALE GENOMIC DNA]</scope>
    <source>
        <strain evidence="4 5">WF1</strain>
    </source>
</reference>
<dbReference type="PANTHER" id="PTHR47893">
    <property type="entry name" value="REGULATORY PROTEIN PCHR"/>
    <property type="match status" value="1"/>
</dbReference>
<evidence type="ECO:0000256" key="2">
    <source>
        <dbReference type="ARBA" id="ARBA00023163"/>
    </source>
</evidence>
<evidence type="ECO:0000313" key="5">
    <source>
        <dbReference type="Proteomes" id="UP000191980"/>
    </source>
</evidence>
<proteinExistence type="predicted"/>
<dbReference type="EMBL" id="LPUF01000004">
    <property type="protein sequence ID" value="OQK15361.1"/>
    <property type="molecule type" value="Genomic_DNA"/>
</dbReference>
<dbReference type="PROSITE" id="PS01124">
    <property type="entry name" value="HTH_ARAC_FAMILY_2"/>
    <property type="match status" value="1"/>
</dbReference>
<dbReference type="GO" id="GO:0003700">
    <property type="term" value="F:DNA-binding transcription factor activity"/>
    <property type="evidence" value="ECO:0007669"/>
    <property type="project" value="InterPro"/>
</dbReference>
<dbReference type="AlphaFoldDB" id="A0A1V8M1C2"/>
<evidence type="ECO:0000256" key="1">
    <source>
        <dbReference type="ARBA" id="ARBA00023015"/>
    </source>
</evidence>
<evidence type="ECO:0000259" key="3">
    <source>
        <dbReference type="PROSITE" id="PS01124"/>
    </source>
</evidence>
<organism evidence="4 5">
    <name type="scientific">Methyloprofundus sedimenti</name>
    <dbReference type="NCBI Taxonomy" id="1420851"/>
    <lineage>
        <taxon>Bacteria</taxon>
        <taxon>Pseudomonadati</taxon>
        <taxon>Pseudomonadota</taxon>
        <taxon>Gammaproteobacteria</taxon>
        <taxon>Methylococcales</taxon>
        <taxon>Methylococcaceae</taxon>
        <taxon>Methyloprofundus</taxon>
    </lineage>
</organism>
<dbReference type="InterPro" id="IPR009057">
    <property type="entry name" value="Homeodomain-like_sf"/>
</dbReference>
<dbReference type="SMART" id="SM00342">
    <property type="entry name" value="HTH_ARAC"/>
    <property type="match status" value="1"/>
</dbReference>